<dbReference type="SUPFAM" id="SSF57850">
    <property type="entry name" value="RING/U-box"/>
    <property type="match status" value="1"/>
</dbReference>
<evidence type="ECO:0000313" key="15">
    <source>
        <dbReference type="EMBL" id="OAY43395.1"/>
    </source>
</evidence>
<dbReference type="AlphaFoldDB" id="A0A2C9VFX2"/>
<evidence type="ECO:0000256" key="5">
    <source>
        <dbReference type="ARBA" id="ARBA00022692"/>
    </source>
</evidence>
<feature type="transmembrane region" description="Helical" evidence="13">
    <location>
        <begin position="214"/>
        <end position="233"/>
    </location>
</feature>
<comment type="caution">
    <text evidence="15">The sequence shown here is derived from an EMBL/GenBank/DDBJ whole genome shotgun (WGS) entry which is preliminary data.</text>
</comment>
<evidence type="ECO:0000256" key="4">
    <source>
        <dbReference type="ARBA" id="ARBA00022679"/>
    </source>
</evidence>
<name>A0A2C9VFX2_MANES</name>
<keyword evidence="9" id="KW-0862">Zinc</keyword>
<keyword evidence="7 12" id="KW-0863">Zinc-finger</keyword>
<evidence type="ECO:0000256" key="3">
    <source>
        <dbReference type="ARBA" id="ARBA00012483"/>
    </source>
</evidence>
<keyword evidence="5 13" id="KW-0812">Transmembrane</keyword>
<dbReference type="PANTHER" id="PTHR45977">
    <property type="entry name" value="TARGET OF ERK KINASE MPK-1"/>
    <property type="match status" value="1"/>
</dbReference>
<evidence type="ECO:0000256" key="13">
    <source>
        <dbReference type="SAM" id="Phobius"/>
    </source>
</evidence>
<evidence type="ECO:0000259" key="14">
    <source>
        <dbReference type="PROSITE" id="PS50089"/>
    </source>
</evidence>
<dbReference type="GO" id="GO:0016020">
    <property type="term" value="C:membrane"/>
    <property type="evidence" value="ECO:0007669"/>
    <property type="project" value="UniProtKB-SubCell"/>
</dbReference>
<dbReference type="SMART" id="SM00184">
    <property type="entry name" value="RING"/>
    <property type="match status" value="1"/>
</dbReference>
<dbReference type="InterPro" id="IPR013083">
    <property type="entry name" value="Znf_RING/FYVE/PHD"/>
</dbReference>
<dbReference type="EMBL" id="CM004394">
    <property type="protein sequence ID" value="OAY43395.1"/>
    <property type="molecule type" value="Genomic_DNA"/>
</dbReference>
<dbReference type="PROSITE" id="PS50089">
    <property type="entry name" value="ZF_RING_2"/>
    <property type="match status" value="1"/>
</dbReference>
<evidence type="ECO:0000256" key="11">
    <source>
        <dbReference type="ARBA" id="ARBA00023136"/>
    </source>
</evidence>
<feature type="transmembrane region" description="Helical" evidence="13">
    <location>
        <begin position="70"/>
        <end position="91"/>
    </location>
</feature>
<feature type="domain" description="RING-type" evidence="14">
    <location>
        <begin position="293"/>
        <end position="334"/>
    </location>
</feature>
<dbReference type="GO" id="GO:0016567">
    <property type="term" value="P:protein ubiquitination"/>
    <property type="evidence" value="ECO:0000318"/>
    <property type="project" value="GO_Central"/>
</dbReference>
<evidence type="ECO:0000256" key="12">
    <source>
        <dbReference type="PROSITE-ProRule" id="PRU00175"/>
    </source>
</evidence>
<evidence type="ECO:0000256" key="6">
    <source>
        <dbReference type="ARBA" id="ARBA00022723"/>
    </source>
</evidence>
<keyword evidence="8" id="KW-0833">Ubl conjugation pathway</keyword>
<dbReference type="Proteomes" id="UP000091857">
    <property type="component" value="Chromosome 8"/>
</dbReference>
<comment type="subcellular location">
    <subcellularLocation>
        <location evidence="2">Membrane</location>
        <topology evidence="2">Multi-pass membrane protein</topology>
    </subcellularLocation>
</comment>
<dbReference type="PANTHER" id="PTHR45977:SF19">
    <property type="entry name" value="RING-TYPE DOMAIN-CONTAINING PROTEIN"/>
    <property type="match status" value="1"/>
</dbReference>
<dbReference type="OrthoDB" id="8062037at2759"/>
<dbReference type="GO" id="GO:0061630">
    <property type="term" value="F:ubiquitin protein ligase activity"/>
    <property type="evidence" value="ECO:0000318"/>
    <property type="project" value="GO_Central"/>
</dbReference>
<keyword evidence="10 13" id="KW-1133">Transmembrane helix</keyword>
<dbReference type="Gramene" id="Manes.08G066900.1.v8.1">
    <property type="protein sequence ID" value="Manes.08G066900.1.v8.1.CDS"/>
    <property type="gene ID" value="Manes.08G066900.v8.1"/>
</dbReference>
<dbReference type="Gene3D" id="3.30.40.10">
    <property type="entry name" value="Zinc/RING finger domain, C3HC4 (zinc finger)"/>
    <property type="match status" value="1"/>
</dbReference>
<keyword evidence="11 13" id="KW-0472">Membrane</keyword>
<gene>
    <name evidence="15" type="ORF">MANES_08G066900v8</name>
</gene>
<dbReference type="InterPro" id="IPR001841">
    <property type="entry name" value="Znf_RING"/>
</dbReference>
<keyword evidence="6" id="KW-0479">Metal-binding</keyword>
<keyword evidence="4" id="KW-0808">Transferase</keyword>
<sequence>MDQDARHGGGGTAYSLLRHQTLSTALSLPHHTIFLGDCADPRSDGLDNETSSSFDSHNNSNNNYYFSKPIMVLDLIWNLAFVAVSVAVLFSASKEKPSTPLRIWVSGYSLQCLLHVAFVYFQHQNRRRIDRDDGDGGRVRIEVPPSSQTHSSVMKRLDAISTMISSIWWVIGFYWILVGGQTLLQDSPRLYWLTVLFLAFDVFFIIFCIGTACIIFFAIFCCIPILAIAYAVVIRRGASEEDIRSLPKYRYCQENQLRALDNDRKGELLEERAGSSKTSAANELALLPEDSECCICLSRYVDGVELYTLPCNHHFHCVCISKWLQINATCPLCKFNIRRG</sequence>
<reference evidence="16" key="1">
    <citation type="journal article" date="2016" name="Nat. Biotechnol.">
        <title>Sequencing wild and cultivated cassava and related species reveals extensive interspecific hybridization and genetic diversity.</title>
        <authorList>
            <person name="Bredeson J.V."/>
            <person name="Lyons J.B."/>
            <person name="Prochnik S.E."/>
            <person name="Wu G.A."/>
            <person name="Ha C.M."/>
            <person name="Edsinger-Gonzales E."/>
            <person name="Grimwood J."/>
            <person name="Schmutz J."/>
            <person name="Rabbi I.Y."/>
            <person name="Egesi C."/>
            <person name="Nauluvula P."/>
            <person name="Lebot V."/>
            <person name="Ndunguru J."/>
            <person name="Mkamilo G."/>
            <person name="Bart R.S."/>
            <person name="Setter T.L."/>
            <person name="Gleadow R.M."/>
            <person name="Kulakow P."/>
            <person name="Ferguson M.E."/>
            <person name="Rounsley S."/>
            <person name="Rokhsar D.S."/>
        </authorList>
    </citation>
    <scope>NUCLEOTIDE SEQUENCE [LARGE SCALE GENOMIC DNA]</scope>
    <source>
        <strain evidence="16">cv. AM560-2</strain>
    </source>
</reference>
<proteinExistence type="predicted"/>
<feature type="transmembrane region" description="Helical" evidence="13">
    <location>
        <begin position="103"/>
        <end position="121"/>
    </location>
</feature>
<evidence type="ECO:0000256" key="2">
    <source>
        <dbReference type="ARBA" id="ARBA00004141"/>
    </source>
</evidence>
<dbReference type="EC" id="2.3.2.27" evidence="3"/>
<evidence type="ECO:0000256" key="10">
    <source>
        <dbReference type="ARBA" id="ARBA00022989"/>
    </source>
</evidence>
<evidence type="ECO:0000313" key="16">
    <source>
        <dbReference type="Proteomes" id="UP000091857"/>
    </source>
</evidence>
<evidence type="ECO:0000256" key="1">
    <source>
        <dbReference type="ARBA" id="ARBA00000900"/>
    </source>
</evidence>
<dbReference type="Pfam" id="PF13639">
    <property type="entry name" value="zf-RING_2"/>
    <property type="match status" value="1"/>
</dbReference>
<protein>
    <recommendedName>
        <fullName evidence="3">RING-type E3 ubiquitin transferase</fullName>
        <ecNumber evidence="3">2.3.2.27</ecNumber>
    </recommendedName>
</protein>
<feature type="transmembrane region" description="Helical" evidence="13">
    <location>
        <begin position="157"/>
        <end position="178"/>
    </location>
</feature>
<organism evidence="15 16">
    <name type="scientific">Manihot esculenta</name>
    <name type="common">Cassava</name>
    <name type="synonym">Jatropha manihot</name>
    <dbReference type="NCBI Taxonomy" id="3983"/>
    <lineage>
        <taxon>Eukaryota</taxon>
        <taxon>Viridiplantae</taxon>
        <taxon>Streptophyta</taxon>
        <taxon>Embryophyta</taxon>
        <taxon>Tracheophyta</taxon>
        <taxon>Spermatophyta</taxon>
        <taxon>Magnoliopsida</taxon>
        <taxon>eudicotyledons</taxon>
        <taxon>Gunneridae</taxon>
        <taxon>Pentapetalae</taxon>
        <taxon>rosids</taxon>
        <taxon>fabids</taxon>
        <taxon>Malpighiales</taxon>
        <taxon>Euphorbiaceae</taxon>
        <taxon>Crotonoideae</taxon>
        <taxon>Manihoteae</taxon>
        <taxon>Manihot</taxon>
    </lineage>
</organism>
<evidence type="ECO:0000256" key="8">
    <source>
        <dbReference type="ARBA" id="ARBA00022786"/>
    </source>
</evidence>
<comment type="catalytic activity">
    <reaction evidence="1">
        <text>S-ubiquitinyl-[E2 ubiquitin-conjugating enzyme]-L-cysteine + [acceptor protein]-L-lysine = [E2 ubiquitin-conjugating enzyme]-L-cysteine + N(6)-ubiquitinyl-[acceptor protein]-L-lysine.</text>
        <dbReference type="EC" id="2.3.2.27"/>
    </reaction>
</comment>
<accession>A0A2C9VFX2</accession>
<evidence type="ECO:0000256" key="9">
    <source>
        <dbReference type="ARBA" id="ARBA00022833"/>
    </source>
</evidence>
<keyword evidence="16" id="KW-1185">Reference proteome</keyword>
<dbReference type="GO" id="GO:0008270">
    <property type="term" value="F:zinc ion binding"/>
    <property type="evidence" value="ECO:0007669"/>
    <property type="project" value="UniProtKB-KW"/>
</dbReference>
<evidence type="ECO:0000256" key="7">
    <source>
        <dbReference type="ARBA" id="ARBA00022771"/>
    </source>
</evidence>
<dbReference type="GO" id="GO:0006511">
    <property type="term" value="P:ubiquitin-dependent protein catabolic process"/>
    <property type="evidence" value="ECO:0000318"/>
    <property type="project" value="GO_Central"/>
</dbReference>